<reference evidence="11 12" key="1">
    <citation type="submission" date="2005-09" db="EMBL/GenBank/DDBJ databases">
        <authorList>
            <person name="Mural R.J."/>
            <person name="Li P.W."/>
            <person name="Adams M.D."/>
            <person name="Amanatides P.G."/>
            <person name="Baden-Tillson H."/>
            <person name="Barnstead M."/>
            <person name="Chin S.H."/>
            <person name="Dew I."/>
            <person name="Evans C.A."/>
            <person name="Ferriera S."/>
            <person name="Flanigan M."/>
            <person name="Fosler C."/>
            <person name="Glodek A."/>
            <person name="Gu Z."/>
            <person name="Holt R.A."/>
            <person name="Jennings D."/>
            <person name="Kraft C.L."/>
            <person name="Lu F."/>
            <person name="Nguyen T."/>
            <person name="Nusskern D.R."/>
            <person name="Pfannkoch C.M."/>
            <person name="Sitter C."/>
            <person name="Sutton G.G."/>
            <person name="Venter J.C."/>
            <person name="Wang Z."/>
            <person name="Woodage T."/>
            <person name="Zheng X.H."/>
            <person name="Zhong F."/>
        </authorList>
    </citation>
    <scope>NUCLEOTIDE SEQUENCE [LARGE SCALE GENOMIC DNA]</scope>
    <source>
        <strain>BN</strain>
        <strain evidence="12">Sprague-Dawley</strain>
    </source>
</reference>
<accession>A6JTA8</accession>
<dbReference type="InterPro" id="IPR029044">
    <property type="entry name" value="Nucleotide-diphossugar_trans"/>
</dbReference>
<evidence type="ECO:0000256" key="2">
    <source>
        <dbReference type="ARBA" id="ARBA00004606"/>
    </source>
</evidence>
<evidence type="ECO:0000256" key="8">
    <source>
        <dbReference type="ARBA" id="ARBA00022989"/>
    </source>
</evidence>
<dbReference type="Proteomes" id="UP000234681">
    <property type="component" value="Chromosome 3"/>
</dbReference>
<keyword evidence="7" id="KW-0735">Signal-anchor</keyword>
<evidence type="ECO:0000256" key="4">
    <source>
        <dbReference type="ARBA" id="ARBA00022676"/>
    </source>
</evidence>
<dbReference type="InterPro" id="IPR005076">
    <property type="entry name" value="Glyco_trans_6"/>
</dbReference>
<organism evidence="11 12">
    <name type="scientific">Rattus norvegicus</name>
    <name type="common">Rat</name>
    <dbReference type="NCBI Taxonomy" id="10116"/>
    <lineage>
        <taxon>Eukaryota</taxon>
        <taxon>Metazoa</taxon>
        <taxon>Chordata</taxon>
        <taxon>Craniata</taxon>
        <taxon>Vertebrata</taxon>
        <taxon>Euteleostomi</taxon>
        <taxon>Mammalia</taxon>
        <taxon>Eutheria</taxon>
        <taxon>Euarchontoglires</taxon>
        <taxon>Glires</taxon>
        <taxon>Rodentia</taxon>
        <taxon>Myomorpha</taxon>
        <taxon>Muroidea</taxon>
        <taxon>Muridae</taxon>
        <taxon>Murinae</taxon>
        <taxon>Rattus</taxon>
    </lineage>
</organism>
<dbReference type="GO" id="GO:0016758">
    <property type="term" value="F:hexosyltransferase activity"/>
    <property type="evidence" value="ECO:0007669"/>
    <property type="project" value="InterPro"/>
</dbReference>
<keyword evidence="5" id="KW-0808">Transferase</keyword>
<proteinExistence type="inferred from homology"/>
<dbReference type="Pfam" id="PF03414">
    <property type="entry name" value="Glyco_transf_6"/>
    <property type="match status" value="1"/>
</dbReference>
<keyword evidence="4" id="KW-0328">Glycosyltransferase</keyword>
<evidence type="ECO:0000256" key="5">
    <source>
        <dbReference type="ARBA" id="ARBA00022679"/>
    </source>
</evidence>
<keyword evidence="6" id="KW-0812">Transmembrane</keyword>
<evidence type="ECO:0000256" key="10">
    <source>
        <dbReference type="ARBA" id="ARBA00023180"/>
    </source>
</evidence>
<evidence type="ECO:0000256" key="9">
    <source>
        <dbReference type="ARBA" id="ARBA00023136"/>
    </source>
</evidence>
<dbReference type="GO" id="GO:0016020">
    <property type="term" value="C:membrane"/>
    <property type="evidence" value="ECO:0007669"/>
    <property type="project" value="UniProtKB-SubCell"/>
</dbReference>
<dbReference type="PANTHER" id="PTHR10462">
    <property type="entry name" value="GLYCOSYLTRANSFERASE-RELATED"/>
    <property type="match status" value="1"/>
</dbReference>
<dbReference type="AlphaFoldDB" id="A6JTA8"/>
<evidence type="ECO:0000313" key="12">
    <source>
        <dbReference type="Proteomes" id="UP000234681"/>
    </source>
</evidence>
<comment type="subcellular location">
    <subcellularLocation>
        <location evidence="2">Membrane</location>
        <topology evidence="2">Single-pass type II membrane protein</topology>
    </subcellularLocation>
</comment>
<evidence type="ECO:0000256" key="7">
    <source>
        <dbReference type="ARBA" id="ARBA00022968"/>
    </source>
</evidence>
<name>A6JTA8_RAT</name>
<evidence type="ECO:0000313" key="11">
    <source>
        <dbReference type="EMBL" id="EDL93538.1"/>
    </source>
</evidence>
<keyword evidence="8" id="KW-1133">Transmembrane helix</keyword>
<gene>
    <name evidence="11" type="ORF">rCG_45691</name>
</gene>
<dbReference type="EMBL" id="CH474001">
    <property type="protein sequence ID" value="EDL93538.1"/>
    <property type="molecule type" value="Genomic_DNA"/>
</dbReference>
<evidence type="ECO:0000256" key="3">
    <source>
        <dbReference type="ARBA" id="ARBA00010413"/>
    </source>
</evidence>
<evidence type="ECO:0000256" key="1">
    <source>
        <dbReference type="ARBA" id="ARBA00001936"/>
    </source>
</evidence>
<dbReference type="GO" id="GO:0005975">
    <property type="term" value="P:carbohydrate metabolic process"/>
    <property type="evidence" value="ECO:0007669"/>
    <property type="project" value="InterPro"/>
</dbReference>
<keyword evidence="9" id="KW-0472">Membrane</keyword>
<keyword evidence="10" id="KW-0325">Glycoprotein</keyword>
<protein>
    <submittedName>
        <fullName evidence="11">RCG45691</fullName>
    </submittedName>
</protein>
<comment type="cofactor">
    <cofactor evidence="1">
        <name>Mn(2+)</name>
        <dbReference type="ChEBI" id="CHEBI:29035"/>
    </cofactor>
</comment>
<dbReference type="PANTHER" id="PTHR10462:SF27">
    <property type="entry name" value="GLYCOSYLTRANSFERASE 6 DOMAIN-CONTAINING PROTEIN 1-RELATED"/>
    <property type="match status" value="1"/>
</dbReference>
<sequence length="82" mass="9728">MPGYRVIFYIMVDKSLKLPEMGHNPLQSFQVLVVSQERQWSDFDLMRMTVLSKHIREHIRFEVDFLFVMSVNMVFQNVFGSG</sequence>
<comment type="similarity">
    <text evidence="3">Belongs to the glycosyltransferase 6 family.</text>
</comment>
<dbReference type="Gene3D" id="3.90.550.10">
    <property type="entry name" value="Spore Coat Polysaccharide Biosynthesis Protein SpsA, Chain A"/>
    <property type="match status" value="1"/>
</dbReference>
<dbReference type="SUPFAM" id="SSF53448">
    <property type="entry name" value="Nucleotide-diphospho-sugar transferases"/>
    <property type="match status" value="1"/>
</dbReference>
<evidence type="ECO:0000256" key="6">
    <source>
        <dbReference type="ARBA" id="ARBA00022692"/>
    </source>
</evidence>